<sequence>MSDFDLNKPGVLDQMREQQWHQPGHPEAAAQRLATARKLKELNDLANTEPERARQLVAELLNSDGSATVMAPAAIEYGVNTFLGRDVFLNFGVTILDSAEVHIGDRSGIAPNCQLITVGHPVDDVAMRRGGWERAQPIHIGADVWIAAGVIIFPGVTIGDRSVIGAGSLVTKDIPADCLAMGAPAKVVRQLDPPARRERDQLPEGAPVVPRPGELF</sequence>
<keyword evidence="6" id="KW-0012">Acyltransferase</keyword>
<accession>A0A6B8VSX1</accession>
<keyword evidence="2 6" id="KW-0808">Transferase</keyword>
<evidence type="ECO:0000313" key="6">
    <source>
        <dbReference type="EMBL" id="QGU06149.1"/>
    </source>
</evidence>
<evidence type="ECO:0000313" key="7">
    <source>
        <dbReference type="Proteomes" id="UP000424462"/>
    </source>
</evidence>
<evidence type="ECO:0000256" key="2">
    <source>
        <dbReference type="ARBA" id="ARBA00022679"/>
    </source>
</evidence>
<dbReference type="KEGG" id="cok:COCCU_00905"/>
<dbReference type="Pfam" id="PF00132">
    <property type="entry name" value="Hexapep"/>
    <property type="match status" value="1"/>
</dbReference>
<dbReference type="Gene3D" id="2.160.10.10">
    <property type="entry name" value="Hexapeptide repeat proteins"/>
    <property type="match status" value="1"/>
</dbReference>
<dbReference type="EC" id="2.3.1.-" evidence="6"/>
<dbReference type="PANTHER" id="PTHR23416:SF23">
    <property type="entry name" value="ACETYLTRANSFERASE C18B11.09C-RELATED"/>
    <property type="match status" value="1"/>
</dbReference>
<dbReference type="EMBL" id="CP046455">
    <property type="protein sequence ID" value="QGU06149.1"/>
    <property type="molecule type" value="Genomic_DNA"/>
</dbReference>
<dbReference type="InterPro" id="IPR024688">
    <property type="entry name" value="Mac_dom"/>
</dbReference>
<evidence type="ECO:0000256" key="3">
    <source>
        <dbReference type="ARBA" id="ARBA00022737"/>
    </source>
</evidence>
<keyword evidence="7" id="KW-1185">Reference proteome</keyword>
<evidence type="ECO:0000256" key="4">
    <source>
        <dbReference type="SAM" id="MobiDB-lite"/>
    </source>
</evidence>
<dbReference type="PROSITE" id="PS00101">
    <property type="entry name" value="HEXAPEP_TRANSFERASES"/>
    <property type="match status" value="1"/>
</dbReference>
<keyword evidence="3" id="KW-0677">Repeat</keyword>
<reference evidence="6 7" key="1">
    <citation type="submission" date="2019-11" db="EMBL/GenBank/DDBJ databases">
        <title>Complete genome sequence of Corynebacterium kalinowskii 1959, a novel Corynebacterium species isolated from soil of a small paddock in Vilsendorf, Germany.</title>
        <authorList>
            <person name="Schaffert L."/>
            <person name="Ruwe M."/>
            <person name="Milse J."/>
            <person name="Hanuschka K."/>
            <person name="Ortseifen V."/>
            <person name="Droste J."/>
            <person name="Brandt D."/>
            <person name="Schlueter L."/>
            <person name="Kutter Y."/>
            <person name="Vinke S."/>
            <person name="Viehoefer P."/>
            <person name="Jacob L."/>
            <person name="Luebke N.-C."/>
            <person name="Schulte-Berndt E."/>
            <person name="Hain C."/>
            <person name="Linder M."/>
            <person name="Schmidt P."/>
            <person name="Wollenschlaeger L."/>
            <person name="Luttermann T."/>
            <person name="Thieme E."/>
            <person name="Hassa J."/>
            <person name="Haak M."/>
            <person name="Wittchen M."/>
            <person name="Mentz A."/>
            <person name="Persicke M."/>
            <person name="Busche T."/>
            <person name="Ruckert C."/>
        </authorList>
    </citation>
    <scope>NUCLEOTIDE SEQUENCE [LARGE SCALE GENOMIC DNA]</scope>
    <source>
        <strain evidence="6 7">2039</strain>
    </source>
</reference>
<dbReference type="InterPro" id="IPR001451">
    <property type="entry name" value="Hexapep"/>
</dbReference>
<proteinExistence type="inferred from homology"/>
<dbReference type="GO" id="GO:0016407">
    <property type="term" value="F:acetyltransferase activity"/>
    <property type="evidence" value="ECO:0007669"/>
    <property type="project" value="InterPro"/>
</dbReference>
<evidence type="ECO:0000259" key="5">
    <source>
        <dbReference type="SMART" id="SM01266"/>
    </source>
</evidence>
<name>A0A6B8VSX1_9CORY</name>
<dbReference type="SMART" id="SM01266">
    <property type="entry name" value="Mac"/>
    <property type="match status" value="1"/>
</dbReference>
<dbReference type="Proteomes" id="UP000424462">
    <property type="component" value="Chromosome"/>
</dbReference>
<dbReference type="InterPro" id="IPR051159">
    <property type="entry name" value="Hexapeptide_acetyltransf"/>
</dbReference>
<gene>
    <name evidence="6" type="ORF">COCCU_00905</name>
</gene>
<dbReference type="SUPFAM" id="SSF51161">
    <property type="entry name" value="Trimeric LpxA-like enzymes"/>
    <property type="match status" value="1"/>
</dbReference>
<organism evidence="6 7">
    <name type="scientific">Corynebacterium occultum</name>
    <dbReference type="NCBI Taxonomy" id="2675219"/>
    <lineage>
        <taxon>Bacteria</taxon>
        <taxon>Bacillati</taxon>
        <taxon>Actinomycetota</taxon>
        <taxon>Actinomycetes</taxon>
        <taxon>Mycobacteriales</taxon>
        <taxon>Corynebacteriaceae</taxon>
        <taxon>Corynebacterium</taxon>
    </lineage>
</organism>
<feature type="region of interest" description="Disordered" evidence="4">
    <location>
        <begin position="196"/>
        <end position="216"/>
    </location>
</feature>
<dbReference type="RefSeq" id="WP_156229752.1">
    <property type="nucleotide sequence ID" value="NZ_CP046455.1"/>
</dbReference>
<dbReference type="InterPro" id="IPR018357">
    <property type="entry name" value="Hexapep_transf_CS"/>
</dbReference>
<dbReference type="Pfam" id="PF12464">
    <property type="entry name" value="Mac"/>
    <property type="match status" value="1"/>
</dbReference>
<dbReference type="GO" id="GO:0008374">
    <property type="term" value="F:O-acyltransferase activity"/>
    <property type="evidence" value="ECO:0007669"/>
    <property type="project" value="TreeGrafter"/>
</dbReference>
<evidence type="ECO:0000256" key="1">
    <source>
        <dbReference type="ARBA" id="ARBA00007274"/>
    </source>
</evidence>
<comment type="similarity">
    <text evidence="1">Belongs to the transferase hexapeptide repeat family.</text>
</comment>
<dbReference type="AlphaFoldDB" id="A0A6B8VSX1"/>
<dbReference type="PANTHER" id="PTHR23416">
    <property type="entry name" value="SIALIC ACID SYNTHASE-RELATED"/>
    <property type="match status" value="1"/>
</dbReference>
<dbReference type="InterPro" id="IPR011004">
    <property type="entry name" value="Trimer_LpxA-like_sf"/>
</dbReference>
<feature type="domain" description="Maltose/galactoside acetyltransferase" evidence="5">
    <location>
        <begin position="12"/>
        <end position="66"/>
    </location>
</feature>
<dbReference type="GO" id="GO:0005829">
    <property type="term" value="C:cytosol"/>
    <property type="evidence" value="ECO:0007669"/>
    <property type="project" value="TreeGrafter"/>
</dbReference>
<protein>
    <submittedName>
        <fullName evidence="6">Acetyltransferase</fullName>
        <ecNumber evidence="6">2.3.1.-</ecNumber>
    </submittedName>
</protein>
<dbReference type="CDD" id="cd03357">
    <property type="entry name" value="LbH_MAT_GAT"/>
    <property type="match status" value="1"/>
</dbReference>